<evidence type="ECO:0000256" key="7">
    <source>
        <dbReference type="ARBA" id="ARBA00023136"/>
    </source>
</evidence>
<reference evidence="9 10" key="1">
    <citation type="submission" date="2023-09" db="EMBL/GenBank/DDBJ databases">
        <authorList>
            <person name="Rey-Velasco X."/>
        </authorList>
    </citation>
    <scope>NUCLEOTIDE SEQUENCE [LARGE SCALE GENOMIC DNA]</scope>
    <source>
        <strain evidence="9 10">W335</strain>
    </source>
</reference>
<keyword evidence="4" id="KW-0997">Cell inner membrane</keyword>
<comment type="caution">
    <text evidence="9">The sequence shown here is derived from an EMBL/GenBank/DDBJ whole genome shotgun (WGS) entry which is preliminary data.</text>
</comment>
<evidence type="ECO:0000313" key="10">
    <source>
        <dbReference type="Proteomes" id="UP001251857"/>
    </source>
</evidence>
<evidence type="ECO:0000256" key="8">
    <source>
        <dbReference type="SAM" id="Phobius"/>
    </source>
</evidence>
<dbReference type="Pfam" id="PF04403">
    <property type="entry name" value="PqiA"/>
    <property type="match status" value="2"/>
</dbReference>
<organism evidence="9 10">
    <name type="scientific">Spectribacter hydrogenoxidans</name>
    <dbReference type="NCBI Taxonomy" id="3075608"/>
    <lineage>
        <taxon>Bacteria</taxon>
        <taxon>Pseudomonadati</taxon>
        <taxon>Pseudomonadota</taxon>
        <taxon>Gammaproteobacteria</taxon>
        <taxon>Salinisphaerales</taxon>
        <taxon>Salinisphaeraceae</taxon>
        <taxon>Spectribacter</taxon>
    </lineage>
</organism>
<dbReference type="NCBIfam" id="TIGR00155">
    <property type="entry name" value="pqiA_fam"/>
    <property type="match status" value="1"/>
</dbReference>
<dbReference type="PANTHER" id="PTHR30462:SF3">
    <property type="entry name" value="INTERMEMBRANE TRANSPORT PROTEIN PQIA"/>
    <property type="match status" value="1"/>
</dbReference>
<evidence type="ECO:0000256" key="1">
    <source>
        <dbReference type="ARBA" id="ARBA00004429"/>
    </source>
</evidence>
<gene>
    <name evidence="9" type="ORF">RM532_12075</name>
</gene>
<keyword evidence="6 8" id="KW-1133">Transmembrane helix</keyword>
<feature type="transmembrane region" description="Helical" evidence="8">
    <location>
        <begin position="301"/>
        <end position="327"/>
    </location>
</feature>
<feature type="transmembrane region" description="Helical" evidence="8">
    <location>
        <begin position="170"/>
        <end position="189"/>
    </location>
</feature>
<feature type="transmembrane region" description="Helical" evidence="8">
    <location>
        <begin position="91"/>
        <end position="122"/>
    </location>
</feature>
<dbReference type="InterPro" id="IPR005219">
    <property type="entry name" value="PqiA-like_proteobact"/>
</dbReference>
<proteinExistence type="inferred from homology"/>
<name>A0ABU3C2A0_9GAMM</name>
<evidence type="ECO:0000256" key="6">
    <source>
        <dbReference type="ARBA" id="ARBA00022989"/>
    </source>
</evidence>
<dbReference type="InterPro" id="IPR007498">
    <property type="entry name" value="PqiA-like"/>
</dbReference>
<keyword evidence="5 8" id="KW-0812">Transmembrane</keyword>
<feature type="transmembrane region" description="Helical" evidence="8">
    <location>
        <begin position="256"/>
        <end position="281"/>
    </location>
</feature>
<feature type="transmembrane region" description="Helical" evidence="8">
    <location>
        <begin position="45"/>
        <end position="64"/>
    </location>
</feature>
<comment type="similarity">
    <text evidence="2">Belongs to the PqiA family.</text>
</comment>
<evidence type="ECO:0000313" key="9">
    <source>
        <dbReference type="EMBL" id="MDT0635686.1"/>
    </source>
</evidence>
<dbReference type="EMBL" id="JAVRIB010000012">
    <property type="protein sequence ID" value="MDT0635686.1"/>
    <property type="molecule type" value="Genomic_DNA"/>
</dbReference>
<keyword evidence="3" id="KW-1003">Cell membrane</keyword>
<protein>
    <submittedName>
        <fullName evidence="9">PqiA/YebS family transporter subunit</fullName>
    </submittedName>
</protein>
<dbReference type="PANTHER" id="PTHR30462">
    <property type="entry name" value="INTERMEMBRANE TRANSPORT PROTEIN PQIB-RELATED"/>
    <property type="match status" value="1"/>
</dbReference>
<evidence type="ECO:0000256" key="5">
    <source>
        <dbReference type="ARBA" id="ARBA00022692"/>
    </source>
</evidence>
<dbReference type="InterPro" id="IPR051800">
    <property type="entry name" value="PqiA-PqiB_transport"/>
</dbReference>
<evidence type="ECO:0000256" key="3">
    <source>
        <dbReference type="ARBA" id="ARBA00022475"/>
    </source>
</evidence>
<comment type="subcellular location">
    <subcellularLocation>
        <location evidence="1">Cell inner membrane</location>
        <topology evidence="1">Multi-pass membrane protein</topology>
    </subcellularLocation>
</comment>
<sequence>MSTAESHVCPVCDWVCEVPHLAAWQRARCPRCAHRITRGGGRTHAGTVALSLAGLILLGLSVSFDFLSFDVQGRGHTIALLDAGTVLLDQAFLFLGLLVLATTVFLPGLYLAGALYLSLALARDRPLPGSMTVSRWLSPIEPWMMSDVFIVGILVSLIKIVTMANVVLEPAFYTFCAYSVVMLAVTGRFHPADYWQRFVPAGRWAARLRPGASAAAQDCAFCRACGLTFAAANRHACPRCRHRLPAPAHLRLQRTWALLLAAAVLLLPANFLPIMATVSLGYTTPATIIGGVVHMVETGSWPIAVIIFVASIVVPMAKIGMLGWLCLKLQTGRPAARLGDLRVYRLTEIIGRWSMIDIFVVAVLTALIQAGQYMAVAPGPAAASFAAVVLLTMLAAQSLDPLLIAERHENHTAT</sequence>
<feature type="transmembrane region" description="Helical" evidence="8">
    <location>
        <begin position="381"/>
        <end position="399"/>
    </location>
</feature>
<dbReference type="Proteomes" id="UP001251857">
    <property type="component" value="Unassembled WGS sequence"/>
</dbReference>
<keyword evidence="7 8" id="KW-0472">Membrane</keyword>
<evidence type="ECO:0000256" key="4">
    <source>
        <dbReference type="ARBA" id="ARBA00022519"/>
    </source>
</evidence>
<accession>A0ABU3C2A0</accession>
<feature type="transmembrane region" description="Helical" evidence="8">
    <location>
        <begin position="143"/>
        <end position="164"/>
    </location>
</feature>
<dbReference type="RefSeq" id="WP_311653587.1">
    <property type="nucleotide sequence ID" value="NZ_JAVRIB010000012.1"/>
</dbReference>
<feature type="transmembrane region" description="Helical" evidence="8">
    <location>
        <begin position="355"/>
        <end position="375"/>
    </location>
</feature>
<keyword evidence="10" id="KW-1185">Reference proteome</keyword>
<evidence type="ECO:0000256" key="2">
    <source>
        <dbReference type="ARBA" id="ARBA00007555"/>
    </source>
</evidence>